<protein>
    <recommendedName>
        <fullName evidence="4">Transmembrane protein</fullName>
    </recommendedName>
</protein>
<sequence length="148" mass="15756">MSHIDDAQARLAEVTKRRNQAIDGASRGRHRGWGTQLAMIAGFAALDLPVPPALQLSLFGAAAVAALICFTRAGQRSKAALHRSQLTGRFWAVLGGFALAAGVLAFVGMWLVNRIDSPLHNTVLGMLLAALVAAGEPLYRMILRRATS</sequence>
<organism evidence="2 3">
    <name type="scientific">Micromonospora deserti</name>
    <dbReference type="NCBI Taxonomy" id="2070366"/>
    <lineage>
        <taxon>Bacteria</taxon>
        <taxon>Bacillati</taxon>
        <taxon>Actinomycetota</taxon>
        <taxon>Actinomycetes</taxon>
        <taxon>Micromonosporales</taxon>
        <taxon>Micromonosporaceae</taxon>
        <taxon>Micromonospora</taxon>
    </lineage>
</organism>
<dbReference type="Proteomes" id="UP000248749">
    <property type="component" value="Unassembled WGS sequence"/>
</dbReference>
<feature type="transmembrane region" description="Helical" evidence="1">
    <location>
        <begin position="118"/>
        <end position="139"/>
    </location>
</feature>
<keyword evidence="1" id="KW-0472">Membrane</keyword>
<keyword evidence="1" id="KW-1133">Transmembrane helix</keyword>
<feature type="transmembrane region" description="Helical" evidence="1">
    <location>
        <begin position="90"/>
        <end position="112"/>
    </location>
</feature>
<dbReference type="OrthoDB" id="3538793at2"/>
<dbReference type="AlphaFoldDB" id="A0A2W2CY13"/>
<gene>
    <name evidence="2" type="ORF">C1I99_01065</name>
</gene>
<comment type="caution">
    <text evidence="2">The sequence shown here is derived from an EMBL/GenBank/DDBJ whole genome shotgun (WGS) entry which is preliminary data.</text>
</comment>
<evidence type="ECO:0000256" key="1">
    <source>
        <dbReference type="SAM" id="Phobius"/>
    </source>
</evidence>
<evidence type="ECO:0008006" key="4">
    <source>
        <dbReference type="Google" id="ProtNLM"/>
    </source>
</evidence>
<keyword evidence="3" id="KW-1185">Reference proteome</keyword>
<evidence type="ECO:0000313" key="3">
    <source>
        <dbReference type="Proteomes" id="UP000248749"/>
    </source>
</evidence>
<keyword evidence="1" id="KW-0812">Transmembrane</keyword>
<evidence type="ECO:0000313" key="2">
    <source>
        <dbReference type="EMBL" id="PZG02771.1"/>
    </source>
</evidence>
<name>A0A2W2CY13_9ACTN</name>
<reference evidence="2 3" key="1">
    <citation type="submission" date="2018-01" db="EMBL/GenBank/DDBJ databases">
        <title>Draft genome sequence of Salinispora sp. 13K206.</title>
        <authorList>
            <person name="Sahin N."/>
            <person name="Saygin H."/>
            <person name="Ay H."/>
        </authorList>
    </citation>
    <scope>NUCLEOTIDE SEQUENCE [LARGE SCALE GENOMIC DNA]</scope>
    <source>
        <strain evidence="2 3">13K206</strain>
    </source>
</reference>
<proteinExistence type="predicted"/>
<dbReference type="RefSeq" id="WP_111132265.1">
    <property type="nucleotide sequence ID" value="NZ_POUB01000004.1"/>
</dbReference>
<dbReference type="EMBL" id="POUB01000004">
    <property type="protein sequence ID" value="PZG02771.1"/>
    <property type="molecule type" value="Genomic_DNA"/>
</dbReference>
<feature type="transmembrane region" description="Helical" evidence="1">
    <location>
        <begin position="53"/>
        <end position="70"/>
    </location>
</feature>
<accession>A0A2W2CY13</accession>